<feature type="transmembrane region" description="Helical" evidence="1">
    <location>
        <begin position="47"/>
        <end position="69"/>
    </location>
</feature>
<dbReference type="OrthoDB" id="5784868at2759"/>
<keyword evidence="1" id="KW-0812">Transmembrane</keyword>
<dbReference type="AlphaFoldDB" id="A0A0B2UYN3"/>
<evidence type="ECO:0000313" key="2">
    <source>
        <dbReference type="EMBL" id="KHN73970.1"/>
    </source>
</evidence>
<feature type="transmembrane region" description="Helical" evidence="1">
    <location>
        <begin position="81"/>
        <end position="98"/>
    </location>
</feature>
<evidence type="ECO:0000256" key="1">
    <source>
        <dbReference type="SAM" id="Phobius"/>
    </source>
</evidence>
<sequence length="292" mass="31939">MLASSANIVVHRKQHLSMGCVAPKTMIRDACVVGVALVMVYLLNGTYAHFVCNVCTTVPAFILTFIHLADYGKRLFAYKATLFYWVMNGFLLLSDSVFADSYGYFFGKFLLLSSLLFNFLYQNQVGKRAHERIQRNAHKATSQMSVATAISPADVLKFDETTAMARSPSISTAVSSISEQSRETIVVFESSHSSYSLFSNAVSGELGTDERSLVELIADNTIISGSLVHTSKMATVGPIETMPHHNNADEIPNAGDQMQRSVNQKLHASATLFDEAAISSAVEDDPVIEFDS</sequence>
<gene>
    <name evidence="2" type="ORF">Tcan_10802</name>
</gene>
<organism evidence="2 3">
    <name type="scientific">Toxocara canis</name>
    <name type="common">Canine roundworm</name>
    <dbReference type="NCBI Taxonomy" id="6265"/>
    <lineage>
        <taxon>Eukaryota</taxon>
        <taxon>Metazoa</taxon>
        <taxon>Ecdysozoa</taxon>
        <taxon>Nematoda</taxon>
        <taxon>Chromadorea</taxon>
        <taxon>Rhabditida</taxon>
        <taxon>Spirurina</taxon>
        <taxon>Ascaridomorpha</taxon>
        <taxon>Ascaridoidea</taxon>
        <taxon>Toxocaridae</taxon>
        <taxon>Toxocara</taxon>
    </lineage>
</organism>
<dbReference type="Proteomes" id="UP000031036">
    <property type="component" value="Unassembled WGS sequence"/>
</dbReference>
<keyword evidence="1" id="KW-0472">Membrane</keyword>
<accession>A0A0B2UYN3</accession>
<keyword evidence="1" id="KW-1133">Transmembrane helix</keyword>
<name>A0A0B2UYN3_TOXCA</name>
<feature type="transmembrane region" description="Helical" evidence="1">
    <location>
        <begin position="104"/>
        <end position="121"/>
    </location>
</feature>
<evidence type="ECO:0000313" key="3">
    <source>
        <dbReference type="Proteomes" id="UP000031036"/>
    </source>
</evidence>
<keyword evidence="3" id="KW-1185">Reference proteome</keyword>
<proteinExistence type="predicted"/>
<reference evidence="2 3" key="1">
    <citation type="submission" date="2014-11" db="EMBL/GenBank/DDBJ databases">
        <title>Genetic blueprint of the zoonotic pathogen Toxocara canis.</title>
        <authorList>
            <person name="Zhu X.-Q."/>
            <person name="Korhonen P.K."/>
            <person name="Cai H."/>
            <person name="Young N.D."/>
            <person name="Nejsum P."/>
            <person name="von Samson-Himmelstjerna G."/>
            <person name="Boag P.R."/>
            <person name="Tan P."/>
            <person name="Li Q."/>
            <person name="Min J."/>
            <person name="Yang Y."/>
            <person name="Wang X."/>
            <person name="Fang X."/>
            <person name="Hall R.S."/>
            <person name="Hofmann A."/>
            <person name="Sternberg P.W."/>
            <person name="Jex A.R."/>
            <person name="Gasser R.B."/>
        </authorList>
    </citation>
    <scope>NUCLEOTIDE SEQUENCE [LARGE SCALE GENOMIC DNA]</scope>
    <source>
        <strain evidence="2">PN_DK_2014</strain>
    </source>
</reference>
<protein>
    <submittedName>
        <fullName evidence="2">Uncharacterized protein</fullName>
    </submittedName>
</protein>
<comment type="caution">
    <text evidence="2">The sequence shown here is derived from an EMBL/GenBank/DDBJ whole genome shotgun (WGS) entry which is preliminary data.</text>
</comment>
<dbReference type="EMBL" id="JPKZ01002986">
    <property type="protein sequence ID" value="KHN73970.1"/>
    <property type="molecule type" value="Genomic_DNA"/>
</dbReference>